<dbReference type="FunFam" id="3.30.310.50:FF:000003">
    <property type="entry name" value="Phosphoacetylglucosamine mutase"/>
    <property type="match status" value="1"/>
</dbReference>
<feature type="binding site" evidence="3">
    <location>
        <begin position="553"/>
        <end position="557"/>
    </location>
    <ligand>
        <name>substrate</name>
    </ligand>
</feature>
<dbReference type="Gene3D" id="3.40.120.10">
    <property type="entry name" value="Alpha-D-Glucose-1,6-Bisphosphate, subunit A, domain 3"/>
    <property type="match status" value="2"/>
</dbReference>
<keyword evidence="1 4" id="KW-0479">Metal-binding</keyword>
<feature type="binding site" description="via phosphate group" evidence="4">
    <location>
        <position position="79"/>
    </location>
    <ligand>
        <name>Mg(2+)</name>
        <dbReference type="ChEBI" id="CHEBI:18420"/>
    </ligand>
</feature>
<feature type="binding site" evidence="3">
    <location>
        <begin position="425"/>
        <end position="427"/>
    </location>
    <ligand>
        <name>substrate</name>
    </ligand>
</feature>
<dbReference type="GO" id="GO:0004610">
    <property type="term" value="F:phosphoacetylglucosamine mutase activity"/>
    <property type="evidence" value="ECO:0007669"/>
    <property type="project" value="UniProtKB-UniRule"/>
</dbReference>
<dbReference type="AlphaFoldDB" id="G0U041"/>
<dbReference type="PIRSF" id="PIRSF016408">
    <property type="entry name" value="PAGM"/>
    <property type="match status" value="1"/>
</dbReference>
<feature type="binding site" evidence="4">
    <location>
        <position position="331"/>
    </location>
    <ligand>
        <name>Mg(2+)</name>
        <dbReference type="ChEBI" id="CHEBI:18420"/>
    </ligand>
</feature>
<dbReference type="SUPFAM" id="SSF55957">
    <property type="entry name" value="Phosphoglucomutase, C-terminal domain"/>
    <property type="match status" value="1"/>
</dbReference>
<dbReference type="InterPro" id="IPR016657">
    <property type="entry name" value="PAGM"/>
</dbReference>
<dbReference type="Pfam" id="PF21404">
    <property type="entry name" value="AMG1_III"/>
    <property type="match status" value="1"/>
</dbReference>
<evidence type="ECO:0000256" key="1">
    <source>
        <dbReference type="PIRNR" id="PIRNR016408"/>
    </source>
</evidence>
<keyword evidence="1 7" id="KW-0413">Isomerase</keyword>
<dbReference type="Gene3D" id="3.30.310.50">
    <property type="entry name" value="Alpha-D-phosphohexomutase, C-terminal domain"/>
    <property type="match status" value="1"/>
</dbReference>
<feature type="binding site" evidence="4">
    <location>
        <position position="329"/>
    </location>
    <ligand>
        <name>Mg(2+)</name>
        <dbReference type="ChEBI" id="CHEBI:18420"/>
    </ligand>
</feature>
<feature type="active site" description="Phosphoserine intermediate" evidence="2">
    <location>
        <position position="79"/>
    </location>
</feature>
<accession>G0U041</accession>
<dbReference type="UniPathway" id="UPA00113">
    <property type="reaction ID" value="UER00530"/>
</dbReference>
<dbReference type="VEuPathDB" id="TriTrypDB:TvY486_0800460"/>
<dbReference type="GO" id="GO:0046872">
    <property type="term" value="F:metal ion binding"/>
    <property type="evidence" value="ECO:0007669"/>
    <property type="project" value="UniProtKB-KW"/>
</dbReference>
<organism evidence="7">
    <name type="scientific">Trypanosoma vivax (strain Y486)</name>
    <dbReference type="NCBI Taxonomy" id="1055687"/>
    <lineage>
        <taxon>Eukaryota</taxon>
        <taxon>Discoba</taxon>
        <taxon>Euglenozoa</taxon>
        <taxon>Kinetoplastea</taxon>
        <taxon>Metakinetoplastina</taxon>
        <taxon>Trypanosomatida</taxon>
        <taxon>Trypanosomatidae</taxon>
        <taxon>Trypanosoma</taxon>
        <taxon>Duttonella</taxon>
    </lineage>
</organism>
<dbReference type="InterPro" id="IPR049022">
    <property type="entry name" value="AMG1_III"/>
</dbReference>
<feature type="binding site" evidence="4">
    <location>
        <position position="327"/>
    </location>
    <ligand>
        <name>Mg(2+)</name>
        <dbReference type="ChEBI" id="CHEBI:18420"/>
    </ligand>
</feature>
<reference evidence="7" key="1">
    <citation type="journal article" date="2012" name="Proc. Natl. Acad. Sci. U.S.A.">
        <title>Antigenic diversity is generated by distinct evolutionary mechanisms in African trypanosome species.</title>
        <authorList>
            <person name="Jackson A.P."/>
            <person name="Berry A."/>
            <person name="Aslett M."/>
            <person name="Allison H.C."/>
            <person name="Burton P."/>
            <person name="Vavrova-Anderson J."/>
            <person name="Brown R."/>
            <person name="Browne H."/>
            <person name="Corton N."/>
            <person name="Hauser H."/>
            <person name="Gamble J."/>
            <person name="Gilderthorp R."/>
            <person name="Marcello L."/>
            <person name="McQuillan J."/>
            <person name="Otto T.D."/>
            <person name="Quail M.A."/>
            <person name="Sanders M.J."/>
            <person name="van Tonder A."/>
            <person name="Ginger M.L."/>
            <person name="Field M.C."/>
            <person name="Barry J.D."/>
            <person name="Hertz-Fowler C."/>
            <person name="Berriman M."/>
        </authorList>
    </citation>
    <scope>NUCLEOTIDE SEQUENCE</scope>
    <source>
        <strain evidence="7">Y486</strain>
    </source>
</reference>
<gene>
    <name evidence="7" type="ORF">TVY486_0800460</name>
</gene>
<dbReference type="GO" id="GO:0005975">
    <property type="term" value="P:carbohydrate metabolic process"/>
    <property type="evidence" value="ECO:0007669"/>
    <property type="project" value="InterPro"/>
</dbReference>
<comment type="similarity">
    <text evidence="1">Belongs to the phosphohexose mutase family.</text>
</comment>
<protein>
    <recommendedName>
        <fullName evidence="1">Phosphoacetylglucosamine mutase</fullName>
        <shortName evidence="1">PAGM</shortName>
        <ecNumber evidence="1">5.4.2.3</ecNumber>
    </recommendedName>
    <alternativeName>
        <fullName evidence="1">Acetylglucosamine phosphomutase</fullName>
    </alternativeName>
    <alternativeName>
        <fullName evidence="1">N-acetylglucosamine-phosphate mutase</fullName>
    </alternativeName>
</protein>
<evidence type="ECO:0000256" key="4">
    <source>
        <dbReference type="PIRSR" id="PIRSR016408-3"/>
    </source>
</evidence>
<feature type="binding site" evidence="3">
    <location>
        <position position="562"/>
    </location>
    <ligand>
        <name>substrate</name>
    </ligand>
</feature>
<keyword evidence="1 4" id="KW-0460">Magnesium</keyword>
<dbReference type="InterPro" id="IPR005843">
    <property type="entry name" value="A-D-PHexomutase_C"/>
</dbReference>
<evidence type="ECO:0000256" key="2">
    <source>
        <dbReference type="PIRSR" id="PIRSR016408-1"/>
    </source>
</evidence>
<feature type="domain" description="Phosphoacetylglucosamine mutase AMG1" evidence="6">
    <location>
        <begin position="351"/>
        <end position="482"/>
    </location>
</feature>
<evidence type="ECO:0000259" key="5">
    <source>
        <dbReference type="Pfam" id="PF00408"/>
    </source>
</evidence>
<dbReference type="EMBL" id="HE573024">
    <property type="protein sequence ID" value="CCC49438.1"/>
    <property type="molecule type" value="Genomic_DNA"/>
</dbReference>
<sequence length="594" mass="65322">MALRGAVADAVVACAVKYPLLHDVRTARLEYGTSGFRTSGAFLAPVAVRVAFVAAIRVWWGAKKGGNAKCSVGCMITASHNPAADNGLDGGMLDSSWEGICTKAANAVTGEELLNELNEWLELQGIAPCSAEQIEVHCPFGSIQLARDTRATGLEIFRAFQYSFSAISMSTRDHGIIPTPQLHFVVQRVNTASPGATEIMGKDGPCPALYRKEVLTAVDELLREFLRDNEKGKGRQKVVFDAANGVGAIALSSLMEDARRLSLEAFLSYFDVTILNDEVTTSDALNNKCGADHTQKTRQPSDTMRQWALANRSNKKDNEEVHYYSLDGDADRVVAFFHDDKEEKDQWHLLDGDGISILYALALRHWIGEEALKLLDVGVVQTAYANGASTNFIKRQLGLCVHFSPTGVKNLHPIAHERDVGIYFESNGHGTVLFDDKNITTKLKNISPKTTHILRTLQKLLSQTCGDAIADSFACEVALLAMKLTFESWLNLYEDVPSYQAKVTVPNPKIICTTKNERRVVQPEGLQEDIDKLVAEIDKASNSTIKVTRAFVRPSGTEPIVRIYVEANTSTVCDRIGEEIKKIVWQYCRAAQAI</sequence>
<comment type="cofactor">
    <cofactor evidence="1 4">
        <name>Mg(2+)</name>
        <dbReference type="ChEBI" id="CHEBI:18420"/>
    </cofactor>
    <text evidence="1 4">Binds 1 Mg(2+) ion per subunit.</text>
</comment>
<comment type="catalytic activity">
    <reaction evidence="1">
        <text>N-acetyl-alpha-D-glucosamine 1-phosphate = N-acetyl-D-glucosamine 6-phosphate</text>
        <dbReference type="Rhea" id="RHEA:23804"/>
        <dbReference type="ChEBI" id="CHEBI:57513"/>
        <dbReference type="ChEBI" id="CHEBI:57776"/>
        <dbReference type="EC" id="5.4.2.3"/>
    </reaction>
</comment>
<proteinExistence type="inferred from homology"/>
<dbReference type="GO" id="GO:0006048">
    <property type="term" value="P:UDP-N-acetylglucosamine biosynthetic process"/>
    <property type="evidence" value="ECO:0007669"/>
    <property type="project" value="UniProtKB-UniRule"/>
</dbReference>
<feature type="domain" description="Alpha-D-phosphohexomutase C-terminal" evidence="5">
    <location>
        <begin position="525"/>
        <end position="581"/>
    </location>
</feature>
<dbReference type="InterPro" id="IPR016055">
    <property type="entry name" value="A-D-PHexomutase_a/b/a-I/II/III"/>
</dbReference>
<dbReference type="EC" id="5.4.2.3" evidence="1"/>
<comment type="pathway">
    <text evidence="1">Nucleotide-sugar biosynthesis; UDP-N-acetyl-alpha-D-glucosamine biosynthesis; N-acetyl-alpha-D-glucosamine 1-phosphate from alpha-D-glucosamine 6-phosphate (route I): step 2/2.</text>
</comment>
<dbReference type="InterPro" id="IPR036900">
    <property type="entry name" value="A-D-PHexomutase_C_sf"/>
</dbReference>
<dbReference type="Pfam" id="PF00408">
    <property type="entry name" value="PGM_PMM_IV"/>
    <property type="match status" value="1"/>
</dbReference>
<dbReference type="PANTHER" id="PTHR45955">
    <property type="entry name" value="PHOSPHOACETYLGLUCOSAMINE MUTASE"/>
    <property type="match status" value="1"/>
</dbReference>
<dbReference type="SUPFAM" id="SSF53738">
    <property type="entry name" value="Phosphoglucomutase, first 3 domains"/>
    <property type="match status" value="2"/>
</dbReference>
<dbReference type="PANTHER" id="PTHR45955:SF1">
    <property type="entry name" value="PHOSPHOACETYLGLUCOSAMINE MUTASE"/>
    <property type="match status" value="1"/>
</dbReference>
<evidence type="ECO:0000256" key="3">
    <source>
        <dbReference type="PIRSR" id="PIRSR016408-2"/>
    </source>
</evidence>
<evidence type="ECO:0000259" key="6">
    <source>
        <dbReference type="Pfam" id="PF21404"/>
    </source>
</evidence>
<evidence type="ECO:0000313" key="7">
    <source>
        <dbReference type="EMBL" id="CCC49438.1"/>
    </source>
</evidence>
<name>G0U041_TRYVY</name>